<dbReference type="SFLD" id="SFLDG00363">
    <property type="entry name" value="AMPS_(cytGST):_Alpha-__Mu-__Pi"/>
    <property type="match status" value="1"/>
</dbReference>
<comment type="similarity">
    <text evidence="3">Belongs to the GST superfamily. Sigma family.</text>
</comment>
<dbReference type="InterPro" id="IPR050213">
    <property type="entry name" value="GST_superfamily"/>
</dbReference>
<name>A0A1I8B4N6_MELHA</name>
<dbReference type="InterPro" id="IPR004045">
    <property type="entry name" value="Glutathione_S-Trfase_N"/>
</dbReference>
<keyword evidence="2" id="KW-0808">Transferase</keyword>
<feature type="domain" description="GST C-terminal" evidence="7">
    <location>
        <begin position="81"/>
        <end position="203"/>
    </location>
</feature>
<reference evidence="9" key="1">
    <citation type="submission" date="2016-11" db="UniProtKB">
        <authorList>
            <consortium name="WormBaseParasite"/>
        </authorList>
    </citation>
    <scope>IDENTIFICATION</scope>
</reference>
<evidence type="ECO:0000259" key="6">
    <source>
        <dbReference type="PROSITE" id="PS50404"/>
    </source>
</evidence>
<dbReference type="Gene3D" id="3.40.30.10">
    <property type="entry name" value="Glutaredoxin"/>
    <property type="match status" value="1"/>
</dbReference>
<dbReference type="InterPro" id="IPR004046">
    <property type="entry name" value="GST_C"/>
</dbReference>
<dbReference type="GO" id="GO:0006749">
    <property type="term" value="P:glutathione metabolic process"/>
    <property type="evidence" value="ECO:0007669"/>
    <property type="project" value="TreeGrafter"/>
</dbReference>
<dbReference type="EC" id="2.5.1.18" evidence="1"/>
<dbReference type="InterPro" id="IPR010987">
    <property type="entry name" value="Glutathione-S-Trfase_C-like"/>
</dbReference>
<dbReference type="SUPFAM" id="SSF47616">
    <property type="entry name" value="GST C-terminal domain-like"/>
    <property type="match status" value="1"/>
</dbReference>
<dbReference type="Pfam" id="PF02798">
    <property type="entry name" value="GST_N"/>
    <property type="match status" value="1"/>
</dbReference>
<evidence type="ECO:0000256" key="2">
    <source>
        <dbReference type="ARBA" id="ARBA00022679"/>
    </source>
</evidence>
<dbReference type="SFLD" id="SFLDS00019">
    <property type="entry name" value="Glutathione_Transferase_(cytos"/>
    <property type="match status" value="1"/>
</dbReference>
<evidence type="ECO:0000256" key="4">
    <source>
        <dbReference type="ARBA" id="ARBA00047960"/>
    </source>
</evidence>
<dbReference type="Gene3D" id="1.20.1050.10">
    <property type="match status" value="1"/>
</dbReference>
<dbReference type="CDD" id="cd03192">
    <property type="entry name" value="GST_C_Sigma_like"/>
    <property type="match status" value="1"/>
</dbReference>
<dbReference type="PANTHER" id="PTHR11571:SF224">
    <property type="entry name" value="HEMATOPOIETIC PROSTAGLANDIN D SYNTHASE"/>
    <property type="match status" value="1"/>
</dbReference>
<dbReference type="InterPro" id="IPR036249">
    <property type="entry name" value="Thioredoxin-like_sf"/>
</dbReference>
<dbReference type="Proteomes" id="UP000095281">
    <property type="component" value="Unplaced"/>
</dbReference>
<dbReference type="PANTHER" id="PTHR11571">
    <property type="entry name" value="GLUTATHIONE S-TRANSFERASE"/>
    <property type="match status" value="1"/>
</dbReference>
<evidence type="ECO:0000256" key="5">
    <source>
        <dbReference type="ARBA" id="ARBA00078118"/>
    </source>
</evidence>
<evidence type="ECO:0000313" key="9">
    <source>
        <dbReference type="WBParaSite" id="MhA1_Contig1372.frz3.fgene1"/>
    </source>
</evidence>
<evidence type="ECO:0000259" key="7">
    <source>
        <dbReference type="PROSITE" id="PS50405"/>
    </source>
</evidence>
<dbReference type="SFLD" id="SFLDG01205">
    <property type="entry name" value="AMPS.1"/>
    <property type="match status" value="1"/>
</dbReference>
<feature type="domain" description="GST N-terminal" evidence="6">
    <location>
        <begin position="2"/>
        <end position="79"/>
    </location>
</feature>
<dbReference type="FunFam" id="3.40.30.10:FF:000035">
    <property type="entry name" value="hematopoietic prostaglandin D synthase"/>
    <property type="match status" value="1"/>
</dbReference>
<dbReference type="GO" id="GO:0004602">
    <property type="term" value="F:glutathione peroxidase activity"/>
    <property type="evidence" value="ECO:0007669"/>
    <property type="project" value="UniProtKB-ARBA"/>
</dbReference>
<evidence type="ECO:0000256" key="1">
    <source>
        <dbReference type="ARBA" id="ARBA00012452"/>
    </source>
</evidence>
<organism evidence="8 9">
    <name type="scientific">Meloidogyne hapla</name>
    <name type="common">Root-knot nematode worm</name>
    <dbReference type="NCBI Taxonomy" id="6305"/>
    <lineage>
        <taxon>Eukaryota</taxon>
        <taxon>Metazoa</taxon>
        <taxon>Ecdysozoa</taxon>
        <taxon>Nematoda</taxon>
        <taxon>Chromadorea</taxon>
        <taxon>Rhabditida</taxon>
        <taxon>Tylenchina</taxon>
        <taxon>Tylenchomorpha</taxon>
        <taxon>Tylenchoidea</taxon>
        <taxon>Meloidogynidae</taxon>
        <taxon>Meloidogyninae</taxon>
        <taxon>Meloidogyne</taxon>
    </lineage>
</organism>
<dbReference type="InterPro" id="IPR036282">
    <property type="entry name" value="Glutathione-S-Trfase_C_sf"/>
</dbReference>
<dbReference type="SUPFAM" id="SSF52833">
    <property type="entry name" value="Thioredoxin-like"/>
    <property type="match status" value="1"/>
</dbReference>
<dbReference type="AlphaFoldDB" id="A0A1I8B4N6"/>
<evidence type="ECO:0000256" key="3">
    <source>
        <dbReference type="ARBA" id="ARBA00038317"/>
    </source>
</evidence>
<evidence type="ECO:0000313" key="8">
    <source>
        <dbReference type="Proteomes" id="UP000095281"/>
    </source>
</evidence>
<comment type="catalytic activity">
    <reaction evidence="4">
        <text>RX + glutathione = an S-substituted glutathione + a halide anion + H(+)</text>
        <dbReference type="Rhea" id="RHEA:16437"/>
        <dbReference type="ChEBI" id="CHEBI:15378"/>
        <dbReference type="ChEBI" id="CHEBI:16042"/>
        <dbReference type="ChEBI" id="CHEBI:17792"/>
        <dbReference type="ChEBI" id="CHEBI:57925"/>
        <dbReference type="ChEBI" id="CHEBI:90779"/>
        <dbReference type="EC" id="2.5.1.18"/>
    </reaction>
</comment>
<dbReference type="Pfam" id="PF14497">
    <property type="entry name" value="GST_C_3"/>
    <property type="match status" value="1"/>
</dbReference>
<dbReference type="CDD" id="cd03039">
    <property type="entry name" value="GST_N_Sigma_like"/>
    <property type="match status" value="1"/>
</dbReference>
<sequence>MVQYKLYYFDVRALGEAIRLCFHYAGEKFEDIRFTHEKWPAEKNKFFYGKVPVLEVDGKQLNQSGAILQYLSNKFGLAGKDDWEKAKVIEIFDFYKDVYTELSPYIYTKLGFREGDLNQLRKNVFLPGAERVFPLFVKLLAQSGSGFFVSSGLTYVDFVLSEYFDLIRSIEPEVIGKYKELITFTDKVHALPKLKNYLSTRKA</sequence>
<keyword evidence="8" id="KW-1185">Reference proteome</keyword>
<dbReference type="PROSITE" id="PS50405">
    <property type="entry name" value="GST_CTER"/>
    <property type="match status" value="1"/>
</dbReference>
<dbReference type="GO" id="GO:0005737">
    <property type="term" value="C:cytoplasm"/>
    <property type="evidence" value="ECO:0007669"/>
    <property type="project" value="UniProtKB-ARBA"/>
</dbReference>
<dbReference type="GO" id="GO:0004364">
    <property type="term" value="F:glutathione transferase activity"/>
    <property type="evidence" value="ECO:0007669"/>
    <property type="project" value="UniProtKB-EC"/>
</dbReference>
<dbReference type="WBParaSite" id="MhA1_Contig1372.frz3.fgene1">
    <property type="protein sequence ID" value="MhA1_Contig1372.frz3.fgene1"/>
    <property type="gene ID" value="MhA1_Contig1372.frz3.fgene1"/>
</dbReference>
<proteinExistence type="inferred from homology"/>
<dbReference type="OMA" id="KLMTFMA"/>
<accession>A0A1I8B4N6</accession>
<dbReference type="FunFam" id="1.20.1050.10:FF:000031">
    <property type="entry name" value="Glutathione S-Transferase"/>
    <property type="match status" value="1"/>
</dbReference>
<dbReference type="InterPro" id="IPR040079">
    <property type="entry name" value="Glutathione_S-Trfase"/>
</dbReference>
<protein>
    <recommendedName>
        <fullName evidence="1">glutathione transferase</fullName>
        <ecNumber evidence="1">2.5.1.18</ecNumber>
    </recommendedName>
    <alternativeName>
        <fullName evidence="5">GST class-sigma</fullName>
    </alternativeName>
</protein>
<dbReference type="PROSITE" id="PS50404">
    <property type="entry name" value="GST_NTER"/>
    <property type="match status" value="1"/>
</dbReference>